<feature type="compositionally biased region" description="Low complexity" evidence="1">
    <location>
        <begin position="192"/>
        <end position="229"/>
    </location>
</feature>
<accession>A0ABT1SKD6</accession>
<evidence type="ECO:0000256" key="1">
    <source>
        <dbReference type="SAM" id="MobiDB-lite"/>
    </source>
</evidence>
<sequence length="351" mass="37914">MCILEKGKFALCIIALCMGACEQKETITMTFDKKYQTIEYGDTIKAADLIKETNAGQIQYPKLDTTKTGKQKLKFQADGKTFTYTVTIKDTKAPIIEVKEEQISFEAGSTWDPRDLITAVRDEVDGALTYAQTPSDQDKKQGYYTFQDLPDGKTAGEYTFVIYAQDKNGNSSKQTIRVTITEPAETKPTAQTNPSTPTSKPSSNSTVNSQPSAPSEPSSPSVPSTTPSSDAQTKRAQIFEQVNVERSKAGLAPLALGSGSFQAAADLRAQEIAVSFSHTRPDGSACFSVLSQYGVSYTTAAENIAGGYPDGYAVMAGWMNSSGHRQNILTGSFTTIAIGVYGNYYVQLFIG</sequence>
<dbReference type="SUPFAM" id="SSF55797">
    <property type="entry name" value="PR-1-like"/>
    <property type="match status" value="1"/>
</dbReference>
<reference evidence="3 4" key="1">
    <citation type="submission" date="2022-06" db="EMBL/GenBank/DDBJ databases">
        <title>Isolation of gut microbiota from human fecal samples.</title>
        <authorList>
            <person name="Pamer E.G."/>
            <person name="Barat B."/>
            <person name="Waligurski E."/>
            <person name="Medina S."/>
            <person name="Paddock L."/>
            <person name="Mostad J."/>
        </authorList>
    </citation>
    <scope>NUCLEOTIDE SEQUENCE [LARGE SCALE GENOMIC DNA]</scope>
    <source>
        <strain evidence="3 4">DFI.6.1</strain>
    </source>
</reference>
<dbReference type="CDD" id="cd05379">
    <property type="entry name" value="CAP_bacterial"/>
    <property type="match status" value="1"/>
</dbReference>
<gene>
    <name evidence="3" type="ORF">NE663_05355</name>
</gene>
<evidence type="ECO:0000313" key="3">
    <source>
        <dbReference type="EMBL" id="MCQ5121686.1"/>
    </source>
</evidence>
<feature type="region of interest" description="Disordered" evidence="1">
    <location>
        <begin position="181"/>
        <end position="233"/>
    </location>
</feature>
<evidence type="ECO:0000313" key="4">
    <source>
        <dbReference type="Proteomes" id="UP001524435"/>
    </source>
</evidence>
<organism evidence="3 4">
    <name type="scientific">Massilicoli timonensis</name>
    <dbReference type="NCBI Taxonomy" id="2015901"/>
    <lineage>
        <taxon>Bacteria</taxon>
        <taxon>Bacillati</taxon>
        <taxon>Bacillota</taxon>
        <taxon>Erysipelotrichia</taxon>
        <taxon>Erysipelotrichales</taxon>
        <taxon>Erysipelotrichaceae</taxon>
        <taxon>Massilicoli</taxon>
    </lineage>
</organism>
<protein>
    <submittedName>
        <fullName evidence="3">CAP domain-containing protein</fullName>
    </submittedName>
</protein>
<proteinExistence type="predicted"/>
<dbReference type="PANTHER" id="PTHR31157">
    <property type="entry name" value="SCP DOMAIN-CONTAINING PROTEIN"/>
    <property type="match status" value="1"/>
</dbReference>
<evidence type="ECO:0000259" key="2">
    <source>
        <dbReference type="Pfam" id="PF00188"/>
    </source>
</evidence>
<dbReference type="InterPro" id="IPR035940">
    <property type="entry name" value="CAP_sf"/>
</dbReference>
<dbReference type="Pfam" id="PF00188">
    <property type="entry name" value="CAP"/>
    <property type="match status" value="1"/>
</dbReference>
<dbReference type="Proteomes" id="UP001524435">
    <property type="component" value="Unassembled WGS sequence"/>
</dbReference>
<dbReference type="Gene3D" id="3.40.33.10">
    <property type="entry name" value="CAP"/>
    <property type="match status" value="1"/>
</dbReference>
<comment type="caution">
    <text evidence="3">The sequence shown here is derived from an EMBL/GenBank/DDBJ whole genome shotgun (WGS) entry which is preliminary data.</text>
</comment>
<name>A0ABT1SKD6_9FIRM</name>
<dbReference type="InterPro" id="IPR014044">
    <property type="entry name" value="CAP_dom"/>
</dbReference>
<feature type="domain" description="SCP" evidence="2">
    <location>
        <begin position="240"/>
        <end position="344"/>
    </location>
</feature>
<dbReference type="EMBL" id="JANGCH010000005">
    <property type="protein sequence ID" value="MCQ5121686.1"/>
    <property type="molecule type" value="Genomic_DNA"/>
</dbReference>
<dbReference type="PANTHER" id="PTHR31157:SF1">
    <property type="entry name" value="SCP DOMAIN-CONTAINING PROTEIN"/>
    <property type="match status" value="1"/>
</dbReference>
<dbReference type="RefSeq" id="WP_256197626.1">
    <property type="nucleotide sequence ID" value="NZ_CANTYB010000022.1"/>
</dbReference>
<keyword evidence="4" id="KW-1185">Reference proteome</keyword>